<sequence>MANYVLVHGAWGGGHSYDRTLEDLTAAGHNVLVCALRGLGIRQSELHPGITLSDHADDVCEQIAQAGFDRFVLVGHSYGGMVITMVATRLGARIDAICYLDAFLPLDGQSAWDITGEAEHDWYIDKQRFTPGLLPPIRSIDFTVVPGRVGLHPLLTLLEAVQFTGEEAKIPRRAYVFASGWQPTPFTPFRDRVKHDPAWEYHESESSHHVMSDQPQQVLDILLGLAS</sequence>
<dbReference type="InterPro" id="IPR029058">
    <property type="entry name" value="AB_hydrolase_fold"/>
</dbReference>
<dbReference type="Gene3D" id="3.40.50.1820">
    <property type="entry name" value="alpha/beta hydrolase"/>
    <property type="match status" value="1"/>
</dbReference>
<reference evidence="1" key="1">
    <citation type="submission" date="2015-05" db="EMBL/GenBank/DDBJ databases">
        <title>The complete genome of Altererythrobacter atlanticus strain 26DY36.</title>
        <authorList>
            <person name="Wu Y.-H."/>
            <person name="Cheng H."/>
            <person name="Wu X.-W."/>
        </authorList>
    </citation>
    <scope>NUCLEOTIDE SEQUENCE [LARGE SCALE GENOMIC DNA]</scope>
    <source>
        <strain evidence="1">26DY36</strain>
    </source>
</reference>
<gene>
    <name evidence="1" type="ORF">WYH_01930</name>
</gene>
<dbReference type="PATRIC" id="fig|1267766.3.peg.1952"/>
<dbReference type="InterPro" id="IPR045889">
    <property type="entry name" value="MES/HNL"/>
</dbReference>
<dbReference type="STRING" id="1267766.WYH_01930"/>
<protein>
    <submittedName>
        <fullName evidence="1">Acyl-CoA esterase</fullName>
    </submittedName>
</protein>
<dbReference type="InterPro" id="IPR000073">
    <property type="entry name" value="AB_hydrolase_1"/>
</dbReference>
<dbReference type="PANTHER" id="PTHR10992">
    <property type="entry name" value="METHYLESTERASE FAMILY MEMBER"/>
    <property type="match status" value="1"/>
</dbReference>
<dbReference type="Proteomes" id="UP000034392">
    <property type="component" value="Chromosome"/>
</dbReference>
<dbReference type="AlphaFoldDB" id="A0A0F7KW12"/>
<dbReference type="OrthoDB" id="9814966at2"/>
<dbReference type="EMBL" id="CP011452">
    <property type="protein sequence ID" value="AKH42965.1"/>
    <property type="molecule type" value="Genomic_DNA"/>
</dbReference>
<dbReference type="Pfam" id="PF12697">
    <property type="entry name" value="Abhydrolase_6"/>
    <property type="match status" value="1"/>
</dbReference>
<evidence type="ECO:0000313" key="1">
    <source>
        <dbReference type="EMBL" id="AKH42965.1"/>
    </source>
</evidence>
<dbReference type="GO" id="GO:0080032">
    <property type="term" value="F:methyl jasmonate esterase activity"/>
    <property type="evidence" value="ECO:0007669"/>
    <property type="project" value="TreeGrafter"/>
</dbReference>
<accession>A0A0F7KW12</accession>
<dbReference type="GO" id="GO:0080030">
    <property type="term" value="F:methyl indole-3-acetate esterase activity"/>
    <property type="evidence" value="ECO:0007669"/>
    <property type="project" value="TreeGrafter"/>
</dbReference>
<organism evidence="1 2">
    <name type="scientific">Croceibacterium atlanticum</name>
    <dbReference type="NCBI Taxonomy" id="1267766"/>
    <lineage>
        <taxon>Bacteria</taxon>
        <taxon>Pseudomonadati</taxon>
        <taxon>Pseudomonadota</taxon>
        <taxon>Alphaproteobacteria</taxon>
        <taxon>Sphingomonadales</taxon>
        <taxon>Erythrobacteraceae</taxon>
        <taxon>Croceibacterium</taxon>
    </lineage>
</organism>
<dbReference type="PANTHER" id="PTHR10992:SF1086">
    <property type="entry name" value="AB HYDROLASE-1 DOMAIN-CONTAINING PROTEIN"/>
    <property type="match status" value="1"/>
</dbReference>
<proteinExistence type="predicted"/>
<dbReference type="SUPFAM" id="SSF53474">
    <property type="entry name" value="alpha/beta-Hydrolases"/>
    <property type="match status" value="1"/>
</dbReference>
<dbReference type="RefSeq" id="WP_046903637.1">
    <property type="nucleotide sequence ID" value="NZ_CP011452.2"/>
</dbReference>
<name>A0A0F7KW12_9SPHN</name>
<dbReference type="KEGG" id="aay:WYH_01930"/>
<evidence type="ECO:0000313" key="2">
    <source>
        <dbReference type="Proteomes" id="UP000034392"/>
    </source>
</evidence>
<keyword evidence="2" id="KW-1185">Reference proteome</keyword>